<dbReference type="Pfam" id="PF00892">
    <property type="entry name" value="EamA"/>
    <property type="match status" value="2"/>
</dbReference>
<feature type="transmembrane region" description="Helical" evidence="6">
    <location>
        <begin position="184"/>
        <end position="206"/>
    </location>
</feature>
<evidence type="ECO:0000313" key="9">
    <source>
        <dbReference type="Proteomes" id="UP000442714"/>
    </source>
</evidence>
<gene>
    <name evidence="8" type="ORF">GRI41_02375</name>
</gene>
<feature type="transmembrane region" description="Helical" evidence="6">
    <location>
        <begin position="268"/>
        <end position="286"/>
    </location>
</feature>
<dbReference type="InterPro" id="IPR000620">
    <property type="entry name" value="EamA_dom"/>
</dbReference>
<evidence type="ECO:0000256" key="3">
    <source>
        <dbReference type="ARBA" id="ARBA00022692"/>
    </source>
</evidence>
<feature type="transmembrane region" description="Helical" evidence="6">
    <location>
        <begin position="106"/>
        <end position="122"/>
    </location>
</feature>
<comment type="subcellular location">
    <subcellularLocation>
        <location evidence="1">Membrane</location>
        <topology evidence="1">Multi-pass membrane protein</topology>
    </subcellularLocation>
</comment>
<accession>A0A844ZVW1</accession>
<evidence type="ECO:0000313" key="8">
    <source>
        <dbReference type="EMBL" id="MXO89659.1"/>
    </source>
</evidence>
<feature type="domain" description="EamA" evidence="7">
    <location>
        <begin position="16"/>
        <end position="145"/>
    </location>
</feature>
<dbReference type="GO" id="GO:0016020">
    <property type="term" value="C:membrane"/>
    <property type="evidence" value="ECO:0007669"/>
    <property type="project" value="UniProtKB-SubCell"/>
</dbReference>
<keyword evidence="5 6" id="KW-0472">Membrane</keyword>
<dbReference type="AlphaFoldDB" id="A0A844ZVW1"/>
<evidence type="ECO:0000256" key="4">
    <source>
        <dbReference type="ARBA" id="ARBA00022989"/>
    </source>
</evidence>
<dbReference type="PANTHER" id="PTHR22911:SF6">
    <property type="entry name" value="SOLUTE CARRIER FAMILY 35 MEMBER G1"/>
    <property type="match status" value="1"/>
</dbReference>
<dbReference type="OrthoDB" id="9812899at2"/>
<feature type="transmembrane region" description="Helical" evidence="6">
    <location>
        <begin position="46"/>
        <end position="69"/>
    </location>
</feature>
<organism evidence="8 9">
    <name type="scientific">Pontixanthobacter aquaemixtae</name>
    <dbReference type="NCBI Taxonomy" id="1958940"/>
    <lineage>
        <taxon>Bacteria</taxon>
        <taxon>Pseudomonadati</taxon>
        <taxon>Pseudomonadota</taxon>
        <taxon>Alphaproteobacteria</taxon>
        <taxon>Sphingomonadales</taxon>
        <taxon>Erythrobacteraceae</taxon>
        <taxon>Pontixanthobacter</taxon>
    </lineage>
</organism>
<keyword evidence="4 6" id="KW-1133">Transmembrane helix</keyword>
<protein>
    <submittedName>
        <fullName evidence="8">EamA family transporter</fullName>
    </submittedName>
</protein>
<feature type="transmembrane region" description="Helical" evidence="6">
    <location>
        <begin position="151"/>
        <end position="172"/>
    </location>
</feature>
<dbReference type="RefSeq" id="WP_160603074.1">
    <property type="nucleotide sequence ID" value="NZ_WTYX01000001.1"/>
</dbReference>
<evidence type="ECO:0000256" key="5">
    <source>
        <dbReference type="ARBA" id="ARBA00023136"/>
    </source>
</evidence>
<reference evidence="8 9" key="1">
    <citation type="submission" date="2019-12" db="EMBL/GenBank/DDBJ databases">
        <title>Genomic-based taxomic classification of the family Erythrobacteraceae.</title>
        <authorList>
            <person name="Xu L."/>
        </authorList>
    </citation>
    <scope>NUCLEOTIDE SEQUENCE [LARGE SCALE GENOMIC DNA]</scope>
    <source>
        <strain evidence="8 9">KCTC 52763</strain>
    </source>
</reference>
<comment type="caution">
    <text evidence="8">The sequence shown here is derived from an EMBL/GenBank/DDBJ whole genome shotgun (WGS) entry which is preliminary data.</text>
</comment>
<dbReference type="PANTHER" id="PTHR22911">
    <property type="entry name" value="ACYL-MALONYL CONDENSING ENZYME-RELATED"/>
    <property type="match status" value="1"/>
</dbReference>
<keyword evidence="3 6" id="KW-0812">Transmembrane</keyword>
<evidence type="ECO:0000256" key="1">
    <source>
        <dbReference type="ARBA" id="ARBA00004141"/>
    </source>
</evidence>
<evidence type="ECO:0000256" key="2">
    <source>
        <dbReference type="ARBA" id="ARBA00009853"/>
    </source>
</evidence>
<feature type="transmembrane region" description="Helical" evidence="6">
    <location>
        <begin position="129"/>
        <end position="145"/>
    </location>
</feature>
<dbReference type="SUPFAM" id="SSF103481">
    <property type="entry name" value="Multidrug resistance efflux transporter EmrE"/>
    <property type="match status" value="2"/>
</dbReference>
<sequence>MDGSVALPRPMLALGLRLLTAATLATMGALLKLAEQRGAHLLELIFWRQALTFLLIGGFLLLAGRIAVVRTRRIGAHARRAMYGIIGMVFVYGAIVLLPLAEATTLSFTTPMWAVILSMVLFRDKVGKYRAAAIAIGFAGVLIVMQPGGDMLNPAGTLVGLIAAFLIALISIQIQDLNTTESPWAIVFWFTALTAPLAAIAMPFVAAAHDQTTWLLILAMALCGALAQMLLTSSLRFGSAATIIIMDYTSLIWATLFGYFLFDRLPPATLAIGAPLIILSGILVAWRERVLSKQSSAKRAP</sequence>
<feature type="transmembrane region" description="Helical" evidence="6">
    <location>
        <begin position="212"/>
        <end position="231"/>
    </location>
</feature>
<feature type="domain" description="EamA" evidence="7">
    <location>
        <begin position="156"/>
        <end position="284"/>
    </location>
</feature>
<feature type="transmembrane region" description="Helical" evidence="6">
    <location>
        <begin position="243"/>
        <end position="262"/>
    </location>
</feature>
<dbReference type="Proteomes" id="UP000442714">
    <property type="component" value="Unassembled WGS sequence"/>
</dbReference>
<dbReference type="EMBL" id="WTYX01000001">
    <property type="protein sequence ID" value="MXO89659.1"/>
    <property type="molecule type" value="Genomic_DNA"/>
</dbReference>
<dbReference type="InterPro" id="IPR037185">
    <property type="entry name" value="EmrE-like"/>
</dbReference>
<evidence type="ECO:0000259" key="7">
    <source>
        <dbReference type="Pfam" id="PF00892"/>
    </source>
</evidence>
<feature type="transmembrane region" description="Helical" evidence="6">
    <location>
        <begin position="81"/>
        <end position="100"/>
    </location>
</feature>
<feature type="transmembrane region" description="Helical" evidence="6">
    <location>
        <begin position="12"/>
        <end position="34"/>
    </location>
</feature>
<keyword evidence="9" id="KW-1185">Reference proteome</keyword>
<comment type="similarity">
    <text evidence="2">Belongs to the drug/metabolite transporter (DMT) superfamily. 10 TMS drug/metabolite exporter (DME) (TC 2.A.7.3) family.</text>
</comment>
<evidence type="ECO:0000256" key="6">
    <source>
        <dbReference type="SAM" id="Phobius"/>
    </source>
</evidence>
<name>A0A844ZVW1_9SPHN</name>
<proteinExistence type="inferred from homology"/>